<dbReference type="Gene3D" id="3.80.10.10">
    <property type="entry name" value="Ribonuclease Inhibitor"/>
    <property type="match status" value="1"/>
</dbReference>
<evidence type="ECO:0000256" key="2">
    <source>
        <dbReference type="ARBA" id="ARBA00022729"/>
    </source>
</evidence>
<accession>A0A368P4L7</accession>
<dbReference type="EMBL" id="QPIG01000002">
    <property type="protein sequence ID" value="RCU57403.1"/>
    <property type="molecule type" value="Genomic_DNA"/>
</dbReference>
<dbReference type="AlphaFoldDB" id="A0A368P4L7"/>
<feature type="domain" description="Secretion system C-terminal sorting" evidence="4">
    <location>
        <begin position="384"/>
        <end position="453"/>
    </location>
</feature>
<dbReference type="Proteomes" id="UP000252249">
    <property type="component" value="Unassembled WGS sequence"/>
</dbReference>
<evidence type="ECO:0000313" key="6">
    <source>
        <dbReference type="Proteomes" id="UP000252249"/>
    </source>
</evidence>
<keyword evidence="2" id="KW-0732">Signal</keyword>
<evidence type="ECO:0000256" key="3">
    <source>
        <dbReference type="ARBA" id="ARBA00022737"/>
    </source>
</evidence>
<keyword evidence="6" id="KW-1185">Reference proteome</keyword>
<dbReference type="InterPro" id="IPR032675">
    <property type="entry name" value="LRR_dom_sf"/>
</dbReference>
<evidence type="ECO:0000256" key="1">
    <source>
        <dbReference type="ARBA" id="ARBA00022614"/>
    </source>
</evidence>
<dbReference type="InterPro" id="IPR026444">
    <property type="entry name" value="Secre_tail"/>
</dbReference>
<organism evidence="5 6">
    <name type="scientific">Oceanihabitans sediminis</name>
    <dbReference type="NCBI Taxonomy" id="1812012"/>
    <lineage>
        <taxon>Bacteria</taxon>
        <taxon>Pseudomonadati</taxon>
        <taxon>Bacteroidota</taxon>
        <taxon>Flavobacteriia</taxon>
        <taxon>Flavobacteriales</taxon>
        <taxon>Flavobacteriaceae</taxon>
        <taxon>Oceanihabitans</taxon>
    </lineage>
</organism>
<reference evidence="5 6" key="1">
    <citation type="submission" date="2018-07" db="EMBL/GenBank/DDBJ databases">
        <title>Oceanihabitans testaceum sp. nov., isolated from marine sediment.</title>
        <authorList>
            <person name="Li C.-M."/>
        </authorList>
    </citation>
    <scope>NUCLEOTIDE SEQUENCE [LARGE SCALE GENOMIC DNA]</scope>
    <source>
        <strain evidence="5 6">S9-10</strain>
    </source>
</reference>
<name>A0A368P4L7_9FLAO</name>
<sequence length="454" mass="51100">MLLINFCNGVLNYLYNFKFYLLIITINFINSLNLHSQTTAILDSNFEQALIYLNIDTNGLNGNILNSDAIAITTLYIDDYNISDLTGISAFQNLKNLYAINNHLTTIDLSTNPNIEIIDFDNNYISTINLQANTQLKKLYISNNLLTTLDVSNNSNLELLSCNINNLSALDLSFNINLKDLRCYDNNISNLDVSNNLELEFLYASSNNLSHLQLNLNTDLKSLSFDNNSINSIDLSQNEDLTYLSCSNNNLTNLDISNNDELKRILCNNNNLTVLDLSQTDDLFLLYAQNNNIENLDLSNNPNLKYFRAENNALSLVDIRTSTNYKLNEFVVTDNDDLTCIYVDDKYASYLNDWEVGSSCNFVLDEAECQTLSITETVLETFSLYPNPASSSVTIHLTSADSNLKIYSLKGQIVYESILRKGENQVNTSHLSAGVYVVSILTENSNITKKLVIQ</sequence>
<dbReference type="PANTHER" id="PTHR47566">
    <property type="match status" value="1"/>
</dbReference>
<dbReference type="Pfam" id="PF18962">
    <property type="entry name" value="Por_Secre_tail"/>
    <property type="match status" value="1"/>
</dbReference>
<dbReference type="NCBIfam" id="TIGR04183">
    <property type="entry name" value="Por_Secre_tail"/>
    <property type="match status" value="1"/>
</dbReference>
<dbReference type="InterPro" id="IPR052574">
    <property type="entry name" value="CDIRP"/>
</dbReference>
<keyword evidence="1" id="KW-0433">Leucine-rich repeat</keyword>
<dbReference type="GO" id="GO:0035591">
    <property type="term" value="F:signaling adaptor activity"/>
    <property type="evidence" value="ECO:0007669"/>
    <property type="project" value="TreeGrafter"/>
</dbReference>
<dbReference type="PANTHER" id="PTHR47566:SF1">
    <property type="entry name" value="PROTEIN NUD1"/>
    <property type="match status" value="1"/>
</dbReference>
<evidence type="ECO:0000259" key="4">
    <source>
        <dbReference type="Pfam" id="PF18962"/>
    </source>
</evidence>
<protein>
    <submittedName>
        <fullName evidence="5">T9SS C-terminal target domain-containing protein</fullName>
    </submittedName>
</protein>
<dbReference type="RefSeq" id="WP_113966126.1">
    <property type="nucleotide sequence ID" value="NZ_QNRP01000002.1"/>
</dbReference>
<evidence type="ECO:0000313" key="5">
    <source>
        <dbReference type="EMBL" id="RCU57403.1"/>
    </source>
</evidence>
<keyword evidence="3" id="KW-0677">Repeat</keyword>
<dbReference type="OrthoDB" id="3179827at2"/>
<dbReference type="SUPFAM" id="SSF52058">
    <property type="entry name" value="L domain-like"/>
    <property type="match status" value="1"/>
</dbReference>
<comment type="caution">
    <text evidence="5">The sequence shown here is derived from an EMBL/GenBank/DDBJ whole genome shotgun (WGS) entry which is preliminary data.</text>
</comment>
<gene>
    <name evidence="5" type="ORF">DU428_06305</name>
</gene>
<proteinExistence type="predicted"/>